<proteinExistence type="predicted"/>
<feature type="domain" description="Integrase catalytic" evidence="2">
    <location>
        <begin position="226"/>
        <end position="379"/>
    </location>
</feature>
<evidence type="ECO:0000313" key="4">
    <source>
        <dbReference type="Proteomes" id="UP000596742"/>
    </source>
</evidence>
<keyword evidence="4" id="KW-1185">Reference proteome</keyword>
<dbReference type="Pfam" id="PF17921">
    <property type="entry name" value="Integrase_H2C2"/>
    <property type="match status" value="1"/>
</dbReference>
<dbReference type="InterPro" id="IPR041588">
    <property type="entry name" value="Integrase_H2C2"/>
</dbReference>
<reference evidence="3" key="1">
    <citation type="submission" date="2018-11" db="EMBL/GenBank/DDBJ databases">
        <authorList>
            <person name="Alioto T."/>
            <person name="Alioto T."/>
        </authorList>
    </citation>
    <scope>NUCLEOTIDE SEQUENCE</scope>
</reference>
<dbReference type="GO" id="GO:0015074">
    <property type="term" value="P:DNA integration"/>
    <property type="evidence" value="ECO:0007669"/>
    <property type="project" value="InterPro"/>
</dbReference>
<dbReference type="OrthoDB" id="6125049at2759"/>
<dbReference type="InterPro" id="IPR001584">
    <property type="entry name" value="Integrase_cat-core"/>
</dbReference>
<feature type="compositionally biased region" description="Polar residues" evidence="1">
    <location>
        <begin position="500"/>
        <end position="525"/>
    </location>
</feature>
<feature type="region of interest" description="Disordered" evidence="1">
    <location>
        <begin position="500"/>
        <end position="542"/>
    </location>
</feature>
<evidence type="ECO:0000256" key="1">
    <source>
        <dbReference type="SAM" id="MobiDB-lite"/>
    </source>
</evidence>
<dbReference type="FunFam" id="3.30.420.10:FF:000063">
    <property type="entry name" value="Retrovirus-related Pol polyprotein from transposon 297-like Protein"/>
    <property type="match status" value="1"/>
</dbReference>
<dbReference type="PANTHER" id="PTHR37984:SF11">
    <property type="entry name" value="INTEGRASE CATALYTIC DOMAIN-CONTAINING PROTEIN"/>
    <property type="match status" value="1"/>
</dbReference>
<comment type="caution">
    <text evidence="3">The sequence shown here is derived from an EMBL/GenBank/DDBJ whole genome shotgun (WGS) entry which is preliminary data.</text>
</comment>
<gene>
    <name evidence="3" type="ORF">MGAL_10B093872</name>
</gene>
<dbReference type="InterPro" id="IPR036397">
    <property type="entry name" value="RNaseH_sf"/>
</dbReference>
<dbReference type="GO" id="GO:0003676">
    <property type="term" value="F:nucleic acid binding"/>
    <property type="evidence" value="ECO:0007669"/>
    <property type="project" value="InterPro"/>
</dbReference>
<dbReference type="FunFam" id="1.10.340.70:FF:000004">
    <property type="entry name" value="Retrovirus-related Pol polyprotein from transposon 297-like Protein"/>
    <property type="match status" value="1"/>
</dbReference>
<dbReference type="Pfam" id="PF00665">
    <property type="entry name" value="rve"/>
    <property type="match status" value="1"/>
</dbReference>
<evidence type="ECO:0000313" key="3">
    <source>
        <dbReference type="EMBL" id="VDI47589.1"/>
    </source>
</evidence>
<dbReference type="InterPro" id="IPR012337">
    <property type="entry name" value="RNaseH-like_sf"/>
</dbReference>
<dbReference type="Proteomes" id="UP000596742">
    <property type="component" value="Unassembled WGS sequence"/>
</dbReference>
<organism evidence="3 4">
    <name type="scientific">Mytilus galloprovincialis</name>
    <name type="common">Mediterranean mussel</name>
    <dbReference type="NCBI Taxonomy" id="29158"/>
    <lineage>
        <taxon>Eukaryota</taxon>
        <taxon>Metazoa</taxon>
        <taxon>Spiralia</taxon>
        <taxon>Lophotrochozoa</taxon>
        <taxon>Mollusca</taxon>
        <taxon>Bivalvia</taxon>
        <taxon>Autobranchia</taxon>
        <taxon>Pteriomorphia</taxon>
        <taxon>Mytilida</taxon>
        <taxon>Mytiloidea</taxon>
        <taxon>Mytilidae</taxon>
        <taxon>Mytilinae</taxon>
        <taxon>Mytilus</taxon>
    </lineage>
</organism>
<protein>
    <recommendedName>
        <fullName evidence="2">Integrase catalytic domain-containing protein</fullName>
    </recommendedName>
</protein>
<dbReference type="SUPFAM" id="SSF53098">
    <property type="entry name" value="Ribonuclease H-like"/>
    <property type="match status" value="1"/>
</dbReference>
<accession>A0A8B6FEK8</accession>
<sequence length="542" mass="62464">MYIRGAPNVNIITDHKPLERIWQKPKPPLRIERWGLRLQPYKLKITYQPGSENPADFMSRHPSDNPVKSREQSIAEQYVRFVMSEAVPRAMTLDEVKMASSKDKTIQKAIEFVRTGQWFKIKNITDLEIDIEELQALRSISGELVTYGDTILLRDNRIVLPSELRVRAVNIAHEGHQGITKTKAFLRSKIWFPGLNDRVDNAIKDCSACQSVTHTKRIEPLRMSELPEKPWTNLSADFCGPLPSGDLLFVITDEYSRYPVVEVIKSDSASTVVPVLDKVISTFGIPKVIKTDNGPPFNSHAFRQYAENTGFEHRRVTPLWPRANAQAESFNKPMMKTIKAAHVERKSWKQELFKFLRQFRATPHTSTGYPPFQLLFNREPVTKLPQVHKPNITNKQMDENARQNDESEKCKMKKQFDERNHAKPSNIEIGNYVLRKTDRKENKLTPAYEPNPYNVMNKKGSMITATNGEKVVTRNSSKFKKVNRPPIHNDDEIEEQFENTIPSNIQDQPPSSGTEQQSTIPQQSERPVRQKHVPKYLEDYVR</sequence>
<dbReference type="Gene3D" id="3.30.420.10">
    <property type="entry name" value="Ribonuclease H-like superfamily/Ribonuclease H"/>
    <property type="match status" value="1"/>
</dbReference>
<dbReference type="PROSITE" id="PS50994">
    <property type="entry name" value="INTEGRASE"/>
    <property type="match status" value="1"/>
</dbReference>
<evidence type="ECO:0000259" key="2">
    <source>
        <dbReference type="PROSITE" id="PS50994"/>
    </source>
</evidence>
<dbReference type="AlphaFoldDB" id="A0A8B6FEK8"/>
<dbReference type="Gene3D" id="1.10.340.70">
    <property type="match status" value="1"/>
</dbReference>
<name>A0A8B6FEK8_MYTGA</name>
<dbReference type="PANTHER" id="PTHR37984">
    <property type="entry name" value="PROTEIN CBG26694"/>
    <property type="match status" value="1"/>
</dbReference>
<dbReference type="EMBL" id="UYJE01006625">
    <property type="protein sequence ID" value="VDI47589.1"/>
    <property type="molecule type" value="Genomic_DNA"/>
</dbReference>
<dbReference type="InterPro" id="IPR050951">
    <property type="entry name" value="Retrovirus_Pol_polyprotein"/>
</dbReference>